<dbReference type="RefSeq" id="XP_014680404.1">
    <property type="nucleotide sequence ID" value="XM_014824918.1"/>
</dbReference>
<keyword evidence="1" id="KW-1185">Reference proteome</keyword>
<sequence length="130" mass="14142">GPLYGHTDDINIGNLLNFIGYELQAVTVPDYIPRDTYGDHVILINGKTDPDSTHPPIDQGVSLLVTNNIKMSVILVGDHATEYLVEKALETGGTTYRLAEENIEHLDVLLRQIAEEEAEASDIGALASTL</sequence>
<name>A0ABM1F7I3_PRICU</name>
<feature type="non-terminal residue" evidence="2">
    <location>
        <position position="1"/>
    </location>
</feature>
<proteinExistence type="predicted"/>
<reference evidence="2" key="1">
    <citation type="submission" date="2025-08" db="UniProtKB">
        <authorList>
            <consortium name="RefSeq"/>
        </authorList>
    </citation>
    <scope>IDENTIFICATION</scope>
</reference>
<evidence type="ECO:0000313" key="1">
    <source>
        <dbReference type="Proteomes" id="UP000695022"/>
    </source>
</evidence>
<gene>
    <name evidence="2" type="primary">LOC106820399</name>
</gene>
<protein>
    <submittedName>
        <fullName evidence="2">Uncharacterized protein LOC106820399</fullName>
    </submittedName>
</protein>
<accession>A0ABM1F7I3</accession>
<dbReference type="GeneID" id="106820399"/>
<feature type="non-terminal residue" evidence="2">
    <location>
        <position position="130"/>
    </location>
</feature>
<evidence type="ECO:0000313" key="2">
    <source>
        <dbReference type="RefSeq" id="XP_014680404.1"/>
    </source>
</evidence>
<organism evidence="1 2">
    <name type="scientific">Priapulus caudatus</name>
    <name type="common">Priapulid worm</name>
    <dbReference type="NCBI Taxonomy" id="37621"/>
    <lineage>
        <taxon>Eukaryota</taxon>
        <taxon>Metazoa</taxon>
        <taxon>Ecdysozoa</taxon>
        <taxon>Scalidophora</taxon>
        <taxon>Priapulida</taxon>
        <taxon>Priapulimorpha</taxon>
        <taxon>Priapulimorphida</taxon>
        <taxon>Priapulidae</taxon>
        <taxon>Priapulus</taxon>
    </lineage>
</organism>
<dbReference type="Proteomes" id="UP000695022">
    <property type="component" value="Unplaced"/>
</dbReference>